<dbReference type="AlphaFoldDB" id="A0A6A2YB46"/>
<organism evidence="1 2">
    <name type="scientific">Hibiscus syriacus</name>
    <name type="common">Rose of Sharon</name>
    <dbReference type="NCBI Taxonomy" id="106335"/>
    <lineage>
        <taxon>Eukaryota</taxon>
        <taxon>Viridiplantae</taxon>
        <taxon>Streptophyta</taxon>
        <taxon>Embryophyta</taxon>
        <taxon>Tracheophyta</taxon>
        <taxon>Spermatophyta</taxon>
        <taxon>Magnoliopsida</taxon>
        <taxon>eudicotyledons</taxon>
        <taxon>Gunneridae</taxon>
        <taxon>Pentapetalae</taxon>
        <taxon>rosids</taxon>
        <taxon>malvids</taxon>
        <taxon>Malvales</taxon>
        <taxon>Malvaceae</taxon>
        <taxon>Malvoideae</taxon>
        <taxon>Hibiscus</taxon>
    </lineage>
</organism>
<dbReference type="Proteomes" id="UP000436088">
    <property type="component" value="Unassembled WGS sequence"/>
</dbReference>
<sequence>MNLFSRTLVLRSFWNQVLTPMQVSAFFNNDLLRWLFRNQQNLQLSSFVSTPWATLFATLLWRIWKRRNEFVFKDSCPGMSDVLSFSLVWSSHFASIRSPNIAATTRQTYPIRWKHPKKNWRCLNMDVSVDWLLALVLLEGSTFK</sequence>
<evidence type="ECO:0008006" key="3">
    <source>
        <dbReference type="Google" id="ProtNLM"/>
    </source>
</evidence>
<gene>
    <name evidence="1" type="ORF">F3Y22_tig00112347pilonHSYRG00122</name>
</gene>
<evidence type="ECO:0000313" key="2">
    <source>
        <dbReference type="Proteomes" id="UP000436088"/>
    </source>
</evidence>
<dbReference type="EMBL" id="VEPZ02001557">
    <property type="protein sequence ID" value="KAE8668094.1"/>
    <property type="molecule type" value="Genomic_DNA"/>
</dbReference>
<evidence type="ECO:0000313" key="1">
    <source>
        <dbReference type="EMBL" id="KAE8668094.1"/>
    </source>
</evidence>
<accession>A0A6A2YB46</accession>
<comment type="caution">
    <text evidence="1">The sequence shown here is derived from an EMBL/GenBank/DDBJ whole genome shotgun (WGS) entry which is preliminary data.</text>
</comment>
<reference evidence="1" key="1">
    <citation type="submission" date="2019-09" db="EMBL/GenBank/DDBJ databases">
        <title>Draft genome information of white flower Hibiscus syriacus.</title>
        <authorList>
            <person name="Kim Y.-M."/>
        </authorList>
    </citation>
    <scope>NUCLEOTIDE SEQUENCE [LARGE SCALE GENOMIC DNA]</scope>
    <source>
        <strain evidence="1">YM2019G1</strain>
    </source>
</reference>
<protein>
    <recommendedName>
        <fullName evidence="3">Reverse transcriptase zinc-binding domain-containing protein</fullName>
    </recommendedName>
</protein>
<keyword evidence="2" id="KW-1185">Reference proteome</keyword>
<proteinExistence type="predicted"/>
<name>A0A6A2YB46_HIBSY</name>